<keyword evidence="2" id="KW-0808">Transferase</keyword>
<evidence type="ECO:0000313" key="6">
    <source>
        <dbReference type="Proteomes" id="UP000239477"/>
    </source>
</evidence>
<keyword evidence="3" id="KW-0949">S-adenosyl-L-methionine</keyword>
<dbReference type="Proteomes" id="UP000239477">
    <property type="component" value="Chromosome"/>
</dbReference>
<dbReference type="EMBL" id="CP023270">
    <property type="protein sequence ID" value="AVJ30635.1"/>
    <property type="molecule type" value="Genomic_DNA"/>
</dbReference>
<keyword evidence="6" id="KW-1185">Reference proteome</keyword>
<evidence type="ECO:0000259" key="4">
    <source>
        <dbReference type="Pfam" id="PF08242"/>
    </source>
</evidence>
<dbReference type="GO" id="GO:0008168">
    <property type="term" value="F:methyltransferase activity"/>
    <property type="evidence" value="ECO:0007669"/>
    <property type="project" value="UniProtKB-KW"/>
</dbReference>
<dbReference type="GO" id="GO:0032259">
    <property type="term" value="P:methylation"/>
    <property type="evidence" value="ECO:0007669"/>
    <property type="project" value="UniProtKB-KW"/>
</dbReference>
<proteinExistence type="predicted"/>
<dbReference type="SUPFAM" id="SSF53335">
    <property type="entry name" value="S-adenosyl-L-methionine-dependent methyltransferases"/>
    <property type="match status" value="1"/>
</dbReference>
<evidence type="ECO:0000256" key="3">
    <source>
        <dbReference type="ARBA" id="ARBA00022691"/>
    </source>
</evidence>
<keyword evidence="1" id="KW-0489">Methyltransferase</keyword>
<protein>
    <recommendedName>
        <fullName evidence="4">Methyltransferase type 12 domain-containing protein</fullName>
    </recommendedName>
</protein>
<dbReference type="CDD" id="cd02440">
    <property type="entry name" value="AdoMet_MTases"/>
    <property type="match status" value="1"/>
</dbReference>
<dbReference type="InterPro" id="IPR029063">
    <property type="entry name" value="SAM-dependent_MTases_sf"/>
</dbReference>
<evidence type="ECO:0000313" key="5">
    <source>
        <dbReference type="EMBL" id="AVJ30635.1"/>
    </source>
</evidence>
<feature type="domain" description="Methyltransferase type 12" evidence="4">
    <location>
        <begin position="88"/>
        <end position="187"/>
    </location>
</feature>
<name>A0A2S0IF40_9BURK</name>
<organism evidence="5 6">
    <name type="scientific">Achromobacter spanius</name>
    <dbReference type="NCBI Taxonomy" id="217203"/>
    <lineage>
        <taxon>Bacteria</taxon>
        <taxon>Pseudomonadati</taxon>
        <taxon>Pseudomonadota</taxon>
        <taxon>Betaproteobacteria</taxon>
        <taxon>Burkholderiales</taxon>
        <taxon>Alcaligenaceae</taxon>
        <taxon>Achromobacter</taxon>
    </lineage>
</organism>
<dbReference type="Gene3D" id="3.40.50.150">
    <property type="entry name" value="Vaccinia Virus protein VP39"/>
    <property type="match status" value="1"/>
</dbReference>
<dbReference type="InterPro" id="IPR013217">
    <property type="entry name" value="Methyltransf_12"/>
</dbReference>
<reference evidence="5 6" key="1">
    <citation type="submission" date="2017-09" db="EMBL/GenBank/DDBJ databases">
        <title>Genomic, metabolic, and phenotypic characteristics of bacterial isolates from the natural microbiome of the model nematode Caenorhabditis elegans.</title>
        <authorList>
            <person name="Zimmermann J."/>
            <person name="Obeng N."/>
            <person name="Yang W."/>
            <person name="Obeng O."/>
            <person name="Kissoyan K."/>
            <person name="Pees B."/>
            <person name="Dirksen P."/>
            <person name="Hoppner M."/>
            <person name="Franke A."/>
            <person name="Rosenstiel P."/>
            <person name="Leippe M."/>
            <person name="Dierking K."/>
            <person name="Kaleta C."/>
            <person name="Schulenburg H."/>
        </authorList>
    </citation>
    <scope>NUCLEOTIDE SEQUENCE [LARGE SCALE GENOMIC DNA]</scope>
    <source>
        <strain evidence="5 6">MYb73</strain>
    </source>
</reference>
<accession>A0A2S0IF40</accession>
<evidence type="ECO:0000256" key="1">
    <source>
        <dbReference type="ARBA" id="ARBA00022603"/>
    </source>
</evidence>
<dbReference type="AlphaFoldDB" id="A0A2S0IF40"/>
<gene>
    <name evidence="5" type="ORF">CLM73_27960</name>
</gene>
<dbReference type="Pfam" id="PF08242">
    <property type="entry name" value="Methyltransf_12"/>
    <property type="match status" value="1"/>
</dbReference>
<sequence>MHNLPTDYKEHQGMLFPVTDGSIPEFTYTDGADFEQQIERIIAGAKDRSLFSRELVGAIWDWRSACHLSPVRANILRPLEKLCRGRVLELGSGCGIITRYLGELGGDVVALEASAHRASITRQRTADLQNVTVVCDRIEDFNAEKKFDVVTMIGVLQYARIFSHCGARAELDLLANAARQLNDDGVLVIAIQNKLGLKYFSGFPEPNVDVPYYGVEGQYGPETIVRFGLEELKGILGSVGLSAHDVLFPLPDYHMPVSLLTSKGLDPKGPFAAGPLLTGTVGRDRARPDWIVPSFSLEQAWASIHENGLAEDLANSFLIIAGKSDKALASLQEADDLAWHYSVERHPAFATAKRFYLDGGQVRTARECVTQEAAPTVPVTHTIEDGPYLNGKLWWLGLVKVLNTPGWSATDVCNWARPWIDAICREANLGPAVSLSLDKSVPGAMFDWTPLNCMEVAPGELTFFDKEWKLESDLTLSYVILRGLFGSLASVASCAQPAEGTPLEILELLREALRMQSIGITDDQVEKYIAQESSVQHWINGGVEGRIGAPWVTYVKSAKLLVRIDGRHMRALLEDAKAHDANQQAVIQTQAAEIAAMRTTLEQYQSRALAAAGSRWRRALRALLGRTG</sequence>
<dbReference type="OrthoDB" id="9816564at2"/>
<dbReference type="PANTHER" id="PTHR43464">
    <property type="entry name" value="METHYLTRANSFERASE"/>
    <property type="match status" value="1"/>
</dbReference>
<evidence type="ECO:0000256" key="2">
    <source>
        <dbReference type="ARBA" id="ARBA00022679"/>
    </source>
</evidence>
<dbReference type="PANTHER" id="PTHR43464:SF19">
    <property type="entry name" value="UBIQUINONE BIOSYNTHESIS O-METHYLTRANSFERASE, MITOCHONDRIAL"/>
    <property type="match status" value="1"/>
</dbReference>